<sequence>MTLKYLTFSISICFISWIVGMIINFALSKTEFYGKLSNINCIRSTKLNKFIGLSIFKWIVKNTFFKFFNPKLQLKNKATTKELIDLRQEMTFAEISHFIGFFFVMFFATLKVLRAEFIFSAWIVFMNVLMNLYPSLLQQENKRRIDHFLQRIPLKIIKKSL</sequence>
<gene>
    <name evidence="14" type="ORF">DGQ38_19780</name>
</gene>
<keyword evidence="5" id="KW-0732">Signal</keyword>
<evidence type="ECO:0000256" key="6">
    <source>
        <dbReference type="ARBA" id="ARBA00022989"/>
    </source>
</evidence>
<dbReference type="Proteomes" id="UP000264330">
    <property type="component" value="Unassembled WGS sequence"/>
</dbReference>
<accession>A0A3D5J7A1</accession>
<evidence type="ECO:0000256" key="7">
    <source>
        <dbReference type="ARBA" id="ARBA00023136"/>
    </source>
</evidence>
<dbReference type="UniPathway" id="UPA00029">
    <property type="reaction ID" value="UER00560"/>
</dbReference>
<comment type="pathway">
    <text evidence="9">Carotenoid biosynthesis; staphyloxanthin biosynthesis; staphyloxanthin from farnesyl diphosphate: step 5/5.</text>
</comment>
<evidence type="ECO:0000313" key="14">
    <source>
        <dbReference type="EMBL" id="HCV83282.1"/>
    </source>
</evidence>
<evidence type="ECO:0000256" key="5">
    <source>
        <dbReference type="ARBA" id="ARBA00022729"/>
    </source>
</evidence>
<evidence type="ECO:0000256" key="13">
    <source>
        <dbReference type="SAM" id="Phobius"/>
    </source>
</evidence>
<evidence type="ECO:0000313" key="15">
    <source>
        <dbReference type="Proteomes" id="UP000264330"/>
    </source>
</evidence>
<keyword evidence="6 13" id="KW-1133">Transmembrane helix</keyword>
<dbReference type="AlphaFoldDB" id="A0A3D5J7A1"/>
<dbReference type="InterPro" id="IPR044021">
    <property type="entry name" value="CrtO"/>
</dbReference>
<keyword evidence="2" id="KW-1003">Cell membrane</keyword>
<evidence type="ECO:0000256" key="2">
    <source>
        <dbReference type="ARBA" id="ARBA00022475"/>
    </source>
</evidence>
<protein>
    <recommendedName>
        <fullName evidence="11">Glycosyl-4,4'-diaponeurosporenoate acyltransferase</fullName>
    </recommendedName>
</protein>
<dbReference type="Pfam" id="PF18927">
    <property type="entry name" value="CrtO"/>
    <property type="match status" value="1"/>
</dbReference>
<evidence type="ECO:0000256" key="1">
    <source>
        <dbReference type="ARBA" id="ARBA00004162"/>
    </source>
</evidence>
<organism evidence="14 15">
    <name type="scientific">Zunongwangia profunda</name>
    <dbReference type="NCBI Taxonomy" id="398743"/>
    <lineage>
        <taxon>Bacteria</taxon>
        <taxon>Pseudomonadati</taxon>
        <taxon>Bacteroidota</taxon>
        <taxon>Flavobacteriia</taxon>
        <taxon>Flavobacteriales</taxon>
        <taxon>Flavobacteriaceae</taxon>
        <taxon>Zunongwangia</taxon>
    </lineage>
</organism>
<keyword evidence="4 13" id="KW-0812">Transmembrane</keyword>
<feature type="transmembrane region" description="Helical" evidence="13">
    <location>
        <begin position="6"/>
        <end position="27"/>
    </location>
</feature>
<dbReference type="RefSeq" id="WP_013071072.1">
    <property type="nucleotide sequence ID" value="NZ_CALFQJ010000202.1"/>
</dbReference>
<keyword evidence="3" id="KW-0808">Transferase</keyword>
<evidence type="ECO:0000256" key="10">
    <source>
        <dbReference type="ARBA" id="ARBA00023603"/>
    </source>
</evidence>
<evidence type="ECO:0000256" key="4">
    <source>
        <dbReference type="ARBA" id="ARBA00022692"/>
    </source>
</evidence>
<comment type="similarity">
    <text evidence="10">Belongs to the acyltransferase CrtO family.</text>
</comment>
<dbReference type="GO" id="GO:0005886">
    <property type="term" value="C:plasma membrane"/>
    <property type="evidence" value="ECO:0007669"/>
    <property type="project" value="UniProtKB-SubCell"/>
</dbReference>
<evidence type="ECO:0000256" key="9">
    <source>
        <dbReference type="ARBA" id="ARBA00023588"/>
    </source>
</evidence>
<name>A0A3D5J7A1_9FLAO</name>
<reference evidence="14 15" key="1">
    <citation type="journal article" date="2018" name="Nat. Biotechnol.">
        <title>A standardized bacterial taxonomy based on genome phylogeny substantially revises the tree of life.</title>
        <authorList>
            <person name="Parks D.H."/>
            <person name="Chuvochina M."/>
            <person name="Waite D.W."/>
            <person name="Rinke C."/>
            <person name="Skarshewski A."/>
            <person name="Chaumeil P.A."/>
            <person name="Hugenholtz P."/>
        </authorList>
    </citation>
    <scope>NUCLEOTIDE SEQUENCE [LARGE SCALE GENOMIC DNA]</scope>
    <source>
        <strain evidence="14">UBA9359</strain>
    </source>
</reference>
<dbReference type="EMBL" id="DPMF01000450">
    <property type="protein sequence ID" value="HCV83282.1"/>
    <property type="molecule type" value="Genomic_DNA"/>
</dbReference>
<evidence type="ECO:0000256" key="8">
    <source>
        <dbReference type="ARBA" id="ARBA00023315"/>
    </source>
</evidence>
<dbReference type="GO" id="GO:0016746">
    <property type="term" value="F:acyltransferase activity"/>
    <property type="evidence" value="ECO:0007669"/>
    <property type="project" value="UniProtKB-KW"/>
</dbReference>
<evidence type="ECO:0000256" key="11">
    <source>
        <dbReference type="ARBA" id="ARBA00023667"/>
    </source>
</evidence>
<keyword evidence="7 13" id="KW-0472">Membrane</keyword>
<evidence type="ECO:0000256" key="3">
    <source>
        <dbReference type="ARBA" id="ARBA00022679"/>
    </source>
</evidence>
<feature type="transmembrane region" description="Helical" evidence="13">
    <location>
        <begin position="119"/>
        <end position="137"/>
    </location>
</feature>
<dbReference type="OMA" id="ISWIVGM"/>
<comment type="function">
    <text evidence="12">Catalyzes the acylation of glycosyl-4,4'-diaponeurosporenoate, i.e. the esterification of glucose at the C6'' position with the carboxyl group of the C(15) fatty acid 12-methyltetradecanoic acid, to yield staphyloxanthin. This is the last step in the biosynthesis of this orange pigment, present in most staphylococci strains.</text>
</comment>
<evidence type="ECO:0000256" key="12">
    <source>
        <dbReference type="ARBA" id="ARBA00025324"/>
    </source>
</evidence>
<feature type="transmembrane region" description="Helical" evidence="13">
    <location>
        <begin position="95"/>
        <end position="113"/>
    </location>
</feature>
<comment type="caution">
    <text evidence="14">The sequence shown here is derived from an EMBL/GenBank/DDBJ whole genome shotgun (WGS) entry which is preliminary data.</text>
</comment>
<proteinExistence type="inferred from homology"/>
<comment type="subcellular location">
    <subcellularLocation>
        <location evidence="1">Cell membrane</location>
        <topology evidence="1">Single-pass membrane protein</topology>
    </subcellularLocation>
</comment>
<keyword evidence="8" id="KW-0012">Acyltransferase</keyword>